<dbReference type="SUPFAM" id="SSF46785">
    <property type="entry name" value="Winged helix' DNA-binding domain"/>
    <property type="match status" value="1"/>
</dbReference>
<keyword evidence="2" id="KW-0238">DNA-binding</keyword>
<dbReference type="SMART" id="SM00419">
    <property type="entry name" value="HTH_CRP"/>
    <property type="match status" value="1"/>
</dbReference>
<evidence type="ECO:0000256" key="3">
    <source>
        <dbReference type="ARBA" id="ARBA00023163"/>
    </source>
</evidence>
<dbReference type="InterPro" id="IPR014710">
    <property type="entry name" value="RmlC-like_jellyroll"/>
</dbReference>
<dbReference type="GO" id="GO:0003700">
    <property type="term" value="F:DNA-binding transcription factor activity"/>
    <property type="evidence" value="ECO:0007669"/>
    <property type="project" value="TreeGrafter"/>
</dbReference>
<dbReference type="InterPro" id="IPR012318">
    <property type="entry name" value="HTH_CRP"/>
</dbReference>
<dbReference type="Gene3D" id="2.60.120.10">
    <property type="entry name" value="Jelly Rolls"/>
    <property type="match status" value="1"/>
</dbReference>
<dbReference type="RefSeq" id="WP_019460846.1">
    <property type="nucleotide sequence ID" value="NZ_AP031462.1"/>
</dbReference>
<dbReference type="OrthoDB" id="3182344at2"/>
<dbReference type="PANTHER" id="PTHR24567:SF74">
    <property type="entry name" value="HTH-TYPE TRANSCRIPTIONAL REGULATOR ARCR"/>
    <property type="match status" value="1"/>
</dbReference>
<gene>
    <name evidence="6" type="primary">crp_2</name>
    <name evidence="6" type="ORF">NCTC13291_01951</name>
</gene>
<feature type="domain" description="Cyclic nucleotide-binding" evidence="4">
    <location>
        <begin position="16"/>
        <end position="136"/>
    </location>
</feature>
<evidence type="ECO:0000256" key="1">
    <source>
        <dbReference type="ARBA" id="ARBA00023015"/>
    </source>
</evidence>
<dbReference type="EMBL" id="UGVN01000001">
    <property type="protein sequence ID" value="SUE40391.1"/>
    <property type="molecule type" value="Genomic_DNA"/>
</dbReference>
<feature type="domain" description="HTH crp-type" evidence="5">
    <location>
        <begin position="150"/>
        <end position="224"/>
    </location>
</feature>
<reference evidence="6 7" key="1">
    <citation type="submission" date="2018-06" db="EMBL/GenBank/DDBJ databases">
        <authorList>
            <consortium name="Pathogen Informatics"/>
            <person name="Doyle S."/>
        </authorList>
    </citation>
    <scope>NUCLEOTIDE SEQUENCE [LARGE SCALE GENOMIC DNA]</scope>
    <source>
        <strain evidence="6 7">NCTC13291</strain>
    </source>
</reference>
<evidence type="ECO:0000259" key="4">
    <source>
        <dbReference type="PROSITE" id="PS50042"/>
    </source>
</evidence>
<dbReference type="Gene3D" id="1.10.10.10">
    <property type="entry name" value="Winged helix-like DNA-binding domain superfamily/Winged helix DNA-binding domain"/>
    <property type="match status" value="1"/>
</dbReference>
<evidence type="ECO:0000313" key="6">
    <source>
        <dbReference type="EMBL" id="SUE40391.1"/>
    </source>
</evidence>
<sequence>MWSHGVETESLGRLALLQGADPAALEKAARHARCRSCEPGTVLIDFGELSDDVYFLLEGAARVVARTGEGYEMILGDLSPGEAFGELAAITGQPRSANVTALHRSRFCVLPGPAFMELVLASPAVSLRLMRYLADLVRSRSERLFELAALPVRQRLYAELLRLSRGRGKPGQTAERVVSPPPPHHVLAARIGARREAVSRQLSDMEKAGLIDASRSGIVLRRPEAMRAELDAALRGAERAVNALNLS</sequence>
<dbReference type="PROSITE" id="PS51063">
    <property type="entry name" value="HTH_CRP_2"/>
    <property type="match status" value="1"/>
</dbReference>
<dbReference type="PANTHER" id="PTHR24567">
    <property type="entry name" value="CRP FAMILY TRANSCRIPTIONAL REGULATORY PROTEIN"/>
    <property type="match status" value="1"/>
</dbReference>
<dbReference type="InterPro" id="IPR000595">
    <property type="entry name" value="cNMP-bd_dom"/>
</dbReference>
<dbReference type="Proteomes" id="UP000254919">
    <property type="component" value="Unassembled WGS sequence"/>
</dbReference>
<dbReference type="InterPro" id="IPR018490">
    <property type="entry name" value="cNMP-bd_dom_sf"/>
</dbReference>
<dbReference type="InterPro" id="IPR050397">
    <property type="entry name" value="Env_Response_Regulators"/>
</dbReference>
<proteinExistence type="predicted"/>
<evidence type="ECO:0000259" key="5">
    <source>
        <dbReference type="PROSITE" id="PS51063"/>
    </source>
</evidence>
<accession>A0A379MZK3</accession>
<dbReference type="InterPro" id="IPR036390">
    <property type="entry name" value="WH_DNA-bd_sf"/>
</dbReference>
<evidence type="ECO:0000313" key="7">
    <source>
        <dbReference type="Proteomes" id="UP000254919"/>
    </source>
</evidence>
<dbReference type="Pfam" id="PF00027">
    <property type="entry name" value="cNMP_binding"/>
    <property type="match status" value="1"/>
</dbReference>
<keyword evidence="1" id="KW-0805">Transcription regulation</keyword>
<dbReference type="CDD" id="cd00038">
    <property type="entry name" value="CAP_ED"/>
    <property type="match status" value="1"/>
</dbReference>
<name>A0A379MZK3_9PROT</name>
<dbReference type="InterPro" id="IPR036388">
    <property type="entry name" value="WH-like_DNA-bd_sf"/>
</dbReference>
<organism evidence="6 7">
    <name type="scientific">Roseomonas mucosa</name>
    <dbReference type="NCBI Taxonomy" id="207340"/>
    <lineage>
        <taxon>Bacteria</taxon>
        <taxon>Pseudomonadati</taxon>
        <taxon>Pseudomonadota</taxon>
        <taxon>Alphaproteobacteria</taxon>
        <taxon>Acetobacterales</taxon>
        <taxon>Roseomonadaceae</taxon>
        <taxon>Roseomonas</taxon>
    </lineage>
</organism>
<dbReference type="AlphaFoldDB" id="A0A379MZK3"/>
<dbReference type="GO" id="GO:0005829">
    <property type="term" value="C:cytosol"/>
    <property type="evidence" value="ECO:0007669"/>
    <property type="project" value="TreeGrafter"/>
</dbReference>
<dbReference type="SMART" id="SM00100">
    <property type="entry name" value="cNMP"/>
    <property type="match status" value="1"/>
</dbReference>
<keyword evidence="3" id="KW-0804">Transcription</keyword>
<dbReference type="GO" id="GO:0003677">
    <property type="term" value="F:DNA binding"/>
    <property type="evidence" value="ECO:0007669"/>
    <property type="project" value="UniProtKB-KW"/>
</dbReference>
<dbReference type="SUPFAM" id="SSF51206">
    <property type="entry name" value="cAMP-binding domain-like"/>
    <property type="match status" value="1"/>
</dbReference>
<protein>
    <submittedName>
        <fullName evidence="6">cAMP regulatory protein</fullName>
    </submittedName>
</protein>
<evidence type="ECO:0000256" key="2">
    <source>
        <dbReference type="ARBA" id="ARBA00023125"/>
    </source>
</evidence>
<dbReference type="PROSITE" id="PS50042">
    <property type="entry name" value="CNMP_BINDING_3"/>
    <property type="match status" value="1"/>
</dbReference>
<dbReference type="Pfam" id="PF13545">
    <property type="entry name" value="HTH_Crp_2"/>
    <property type="match status" value="1"/>
</dbReference>